<accession>A0A448X6R4</accession>
<keyword evidence="2" id="KW-1185">Reference proteome</keyword>
<evidence type="ECO:0000313" key="1">
    <source>
        <dbReference type="EMBL" id="VEL29429.1"/>
    </source>
</evidence>
<organism evidence="1 2">
    <name type="scientific">Protopolystoma xenopodis</name>
    <dbReference type="NCBI Taxonomy" id="117903"/>
    <lineage>
        <taxon>Eukaryota</taxon>
        <taxon>Metazoa</taxon>
        <taxon>Spiralia</taxon>
        <taxon>Lophotrochozoa</taxon>
        <taxon>Platyhelminthes</taxon>
        <taxon>Monogenea</taxon>
        <taxon>Polyopisthocotylea</taxon>
        <taxon>Polystomatidea</taxon>
        <taxon>Polystomatidae</taxon>
        <taxon>Protopolystoma</taxon>
    </lineage>
</organism>
<dbReference type="AlphaFoldDB" id="A0A448X6R4"/>
<comment type="caution">
    <text evidence="1">The sequence shown here is derived from an EMBL/GenBank/DDBJ whole genome shotgun (WGS) entry which is preliminary data.</text>
</comment>
<dbReference type="Proteomes" id="UP000784294">
    <property type="component" value="Unassembled WGS sequence"/>
</dbReference>
<reference evidence="1" key="1">
    <citation type="submission" date="2018-11" db="EMBL/GenBank/DDBJ databases">
        <authorList>
            <consortium name="Pathogen Informatics"/>
        </authorList>
    </citation>
    <scope>NUCLEOTIDE SEQUENCE</scope>
</reference>
<name>A0A448X6R4_9PLAT</name>
<proteinExistence type="predicted"/>
<protein>
    <submittedName>
        <fullName evidence="1">Uncharacterized protein</fullName>
    </submittedName>
</protein>
<sequence length="100" mass="11564">MQKVRFSWENVWMRAMAEAQSCEMSVSLSWQQQGGVSRLTCGQQLRASSHPPTPIQQGRNFNRTCELNRHDGFNAENGNHRRHAHRFWPKILCNIVAPCD</sequence>
<evidence type="ECO:0000313" key="2">
    <source>
        <dbReference type="Proteomes" id="UP000784294"/>
    </source>
</evidence>
<dbReference type="EMBL" id="CAAALY010103079">
    <property type="protein sequence ID" value="VEL29429.1"/>
    <property type="molecule type" value="Genomic_DNA"/>
</dbReference>
<gene>
    <name evidence="1" type="ORF">PXEA_LOCUS22869</name>
</gene>